<dbReference type="Proteomes" id="UP000422736">
    <property type="component" value="Chromosome 5"/>
</dbReference>
<organism evidence="1 2">
    <name type="scientific">Kluyveromyces marxianus</name>
    <name type="common">Yeast</name>
    <name type="synonym">Candida kefyr</name>
    <dbReference type="NCBI Taxonomy" id="4911"/>
    <lineage>
        <taxon>Eukaryota</taxon>
        <taxon>Fungi</taxon>
        <taxon>Dikarya</taxon>
        <taxon>Ascomycota</taxon>
        <taxon>Saccharomycotina</taxon>
        <taxon>Saccharomycetes</taxon>
        <taxon>Saccharomycetales</taxon>
        <taxon>Saccharomycetaceae</taxon>
        <taxon>Kluyveromyces</taxon>
    </lineage>
</organism>
<reference evidence="1 2" key="2">
    <citation type="submission" date="2019-11" db="EMBL/GenBank/DDBJ databases">
        <authorList>
            <person name="Lu H."/>
        </authorList>
    </citation>
    <scope>NUCLEOTIDE SEQUENCE [LARGE SCALE GENOMIC DNA]</scope>
    <source>
        <strain evidence="1 2">FIM1</strain>
    </source>
</reference>
<gene>
    <name evidence="1" type="primary">TY2B-GR1</name>
    <name evidence="1" type="ORF">FIM1_3728</name>
</gene>
<reference evidence="1 2" key="1">
    <citation type="submission" date="2016-03" db="EMBL/GenBank/DDBJ databases">
        <title>How can Kluyveromyces marxianus grow so fast - potential evolutionary course in Saccharomyces Complex revealed by comparative genomics.</title>
        <authorList>
            <person name="Mo W."/>
            <person name="Lu W."/>
            <person name="Yang X."/>
            <person name="Qi J."/>
            <person name="Lv H."/>
        </authorList>
    </citation>
    <scope>NUCLEOTIDE SEQUENCE [LARGE SCALE GENOMIC DNA]</scope>
    <source>
        <strain evidence="1 2">FIM1</strain>
    </source>
</reference>
<evidence type="ECO:0000313" key="2">
    <source>
        <dbReference type="Proteomes" id="UP000422736"/>
    </source>
</evidence>
<keyword evidence="2" id="KW-1185">Reference proteome</keyword>
<proteinExistence type="predicted"/>
<dbReference type="EMBL" id="CP015058">
    <property type="protein sequence ID" value="QGN17000.1"/>
    <property type="molecule type" value="Genomic_DNA"/>
</dbReference>
<name>A0ABX6EXB1_KLUMA</name>
<evidence type="ECO:0000313" key="1">
    <source>
        <dbReference type="EMBL" id="QGN17000.1"/>
    </source>
</evidence>
<accession>A0ABX6EXB1</accession>
<sequence length="14" mass="1553">MLSTEKTEITCPLS</sequence>
<protein>
    <submittedName>
        <fullName evidence="1">Transposon Ty2-DR2 Gag-Pol polyprotein</fullName>
    </submittedName>
</protein>